<comment type="caution">
    <text evidence="1">The sequence shown here is derived from an EMBL/GenBank/DDBJ whole genome shotgun (WGS) entry which is preliminary data.</text>
</comment>
<organism evidence="1 2">
    <name type="scientific">Lithocarpus litseifolius</name>
    <dbReference type="NCBI Taxonomy" id="425828"/>
    <lineage>
        <taxon>Eukaryota</taxon>
        <taxon>Viridiplantae</taxon>
        <taxon>Streptophyta</taxon>
        <taxon>Embryophyta</taxon>
        <taxon>Tracheophyta</taxon>
        <taxon>Spermatophyta</taxon>
        <taxon>Magnoliopsida</taxon>
        <taxon>eudicotyledons</taxon>
        <taxon>Gunneridae</taxon>
        <taxon>Pentapetalae</taxon>
        <taxon>rosids</taxon>
        <taxon>fabids</taxon>
        <taxon>Fagales</taxon>
        <taxon>Fagaceae</taxon>
        <taxon>Lithocarpus</taxon>
    </lineage>
</organism>
<protein>
    <submittedName>
        <fullName evidence="1">Uncharacterized protein</fullName>
    </submittedName>
</protein>
<proteinExistence type="predicted"/>
<accession>A0AAW2DZE6</accession>
<feature type="non-terminal residue" evidence="1">
    <location>
        <position position="1"/>
    </location>
</feature>
<evidence type="ECO:0000313" key="2">
    <source>
        <dbReference type="Proteomes" id="UP001459277"/>
    </source>
</evidence>
<keyword evidence="2" id="KW-1185">Reference proteome</keyword>
<dbReference type="AlphaFoldDB" id="A0AAW2DZE6"/>
<name>A0AAW2DZE6_9ROSI</name>
<reference evidence="1 2" key="1">
    <citation type="submission" date="2024-01" db="EMBL/GenBank/DDBJ databases">
        <title>A telomere-to-telomere, gap-free genome of sweet tea (Lithocarpus litseifolius).</title>
        <authorList>
            <person name="Zhou J."/>
        </authorList>
    </citation>
    <scope>NUCLEOTIDE SEQUENCE [LARGE SCALE GENOMIC DNA]</scope>
    <source>
        <strain evidence="1">Zhou-2022a</strain>
        <tissue evidence="1">Leaf</tissue>
    </source>
</reference>
<evidence type="ECO:0000313" key="1">
    <source>
        <dbReference type="EMBL" id="KAL0015544.1"/>
    </source>
</evidence>
<gene>
    <name evidence="1" type="ORF">SO802_002613</name>
</gene>
<sequence length="65" mass="7151">YVAIVRRRSWTQGCYTVEVSAGSSIHSAMGEAHRRSGSARRAKVSMSILFVTPGLARPTDHLLHK</sequence>
<dbReference type="EMBL" id="JAZDWU010000001">
    <property type="protein sequence ID" value="KAL0015544.1"/>
    <property type="molecule type" value="Genomic_DNA"/>
</dbReference>
<dbReference type="Proteomes" id="UP001459277">
    <property type="component" value="Unassembled WGS sequence"/>
</dbReference>